<keyword evidence="3" id="KW-1185">Reference proteome</keyword>
<dbReference type="Proteomes" id="UP000054538">
    <property type="component" value="Unassembled WGS sequence"/>
</dbReference>
<feature type="region of interest" description="Disordered" evidence="1">
    <location>
        <begin position="1"/>
        <end position="55"/>
    </location>
</feature>
<feature type="compositionally biased region" description="Low complexity" evidence="1">
    <location>
        <begin position="1"/>
        <end position="17"/>
    </location>
</feature>
<dbReference type="InParanoid" id="A0A0D0CMU3"/>
<accession>A0A0D0CMU3</accession>
<evidence type="ECO:0000313" key="2">
    <source>
        <dbReference type="EMBL" id="KIK76633.1"/>
    </source>
</evidence>
<sequence length="157" mass="17394">MQSSSSPYKPSHSRSGSLCKRPISPPSGEVADTSITKRSRTFHAESGSRSSFSEPNNLSPVVLPVCVVCLGCQRHNMPVICCPAKRTWDDQFDTICKRINKVLCLRDRGKLLCSQWKRDKGCCEKHNNMHACSGCKALMHGASRWPHAQRAPPTNSL</sequence>
<proteinExistence type="predicted"/>
<organism evidence="2 3">
    <name type="scientific">Paxillus rubicundulus Ve08.2h10</name>
    <dbReference type="NCBI Taxonomy" id="930991"/>
    <lineage>
        <taxon>Eukaryota</taxon>
        <taxon>Fungi</taxon>
        <taxon>Dikarya</taxon>
        <taxon>Basidiomycota</taxon>
        <taxon>Agaricomycotina</taxon>
        <taxon>Agaricomycetes</taxon>
        <taxon>Agaricomycetidae</taxon>
        <taxon>Boletales</taxon>
        <taxon>Paxilineae</taxon>
        <taxon>Paxillaceae</taxon>
        <taxon>Paxillus</taxon>
    </lineage>
</organism>
<gene>
    <name evidence="2" type="ORF">PAXRUDRAFT_169314</name>
</gene>
<reference evidence="3" key="2">
    <citation type="submission" date="2015-01" db="EMBL/GenBank/DDBJ databases">
        <title>Evolutionary Origins and Diversification of the Mycorrhizal Mutualists.</title>
        <authorList>
            <consortium name="DOE Joint Genome Institute"/>
            <consortium name="Mycorrhizal Genomics Consortium"/>
            <person name="Kohler A."/>
            <person name="Kuo A."/>
            <person name="Nagy L.G."/>
            <person name="Floudas D."/>
            <person name="Copeland A."/>
            <person name="Barry K.W."/>
            <person name="Cichocki N."/>
            <person name="Veneault-Fourrey C."/>
            <person name="LaButti K."/>
            <person name="Lindquist E.A."/>
            <person name="Lipzen A."/>
            <person name="Lundell T."/>
            <person name="Morin E."/>
            <person name="Murat C."/>
            <person name="Riley R."/>
            <person name="Ohm R."/>
            <person name="Sun H."/>
            <person name="Tunlid A."/>
            <person name="Henrissat B."/>
            <person name="Grigoriev I.V."/>
            <person name="Hibbett D.S."/>
            <person name="Martin F."/>
        </authorList>
    </citation>
    <scope>NUCLEOTIDE SEQUENCE [LARGE SCALE GENOMIC DNA]</scope>
    <source>
        <strain evidence="3">Ve08.2h10</strain>
    </source>
</reference>
<dbReference type="AlphaFoldDB" id="A0A0D0CMU3"/>
<reference evidence="2 3" key="1">
    <citation type="submission" date="2014-04" db="EMBL/GenBank/DDBJ databases">
        <authorList>
            <consortium name="DOE Joint Genome Institute"/>
            <person name="Kuo A."/>
            <person name="Kohler A."/>
            <person name="Jargeat P."/>
            <person name="Nagy L.G."/>
            <person name="Floudas D."/>
            <person name="Copeland A."/>
            <person name="Barry K.W."/>
            <person name="Cichocki N."/>
            <person name="Veneault-Fourrey C."/>
            <person name="LaButti K."/>
            <person name="Lindquist E.A."/>
            <person name="Lipzen A."/>
            <person name="Lundell T."/>
            <person name="Morin E."/>
            <person name="Murat C."/>
            <person name="Sun H."/>
            <person name="Tunlid A."/>
            <person name="Henrissat B."/>
            <person name="Grigoriev I.V."/>
            <person name="Hibbett D.S."/>
            <person name="Martin F."/>
            <person name="Nordberg H.P."/>
            <person name="Cantor M.N."/>
            <person name="Hua S.X."/>
        </authorList>
    </citation>
    <scope>NUCLEOTIDE SEQUENCE [LARGE SCALE GENOMIC DNA]</scope>
    <source>
        <strain evidence="2 3">Ve08.2h10</strain>
    </source>
</reference>
<dbReference type="EMBL" id="KN827382">
    <property type="protein sequence ID" value="KIK76633.1"/>
    <property type="molecule type" value="Genomic_DNA"/>
</dbReference>
<evidence type="ECO:0000256" key="1">
    <source>
        <dbReference type="SAM" id="MobiDB-lite"/>
    </source>
</evidence>
<evidence type="ECO:0000313" key="3">
    <source>
        <dbReference type="Proteomes" id="UP000054538"/>
    </source>
</evidence>
<protein>
    <submittedName>
        <fullName evidence="2">Uncharacterized protein</fullName>
    </submittedName>
</protein>
<name>A0A0D0CMU3_9AGAM</name>
<dbReference type="HOGENOM" id="CLU_131643_0_0_1"/>
<dbReference type="OrthoDB" id="2158839at2759"/>